<keyword evidence="3" id="KW-1185">Reference proteome</keyword>
<accession>A0ABS6IHF9</accession>
<sequence>MDGVVERHSAGLDALEKIARHDLARLNYPPANWVPEKIGPDGRPVLDVLVVGAGMCGQTVGWGLTREGIRNIRVIERNTHGHEGPWNTTARMPILRSPKHLTGPDLGVPSLTFRAWYEAQHGAEGWEKLYKIPRLDWLSYLLWVRKVVDLKVENGVSLLKVEAAGDFLRASLSTGETVLTRKLVLANGRDGSGGFRWPSLPSFDPEHPSRAGRVYHTLEEIDFTQLEGKRLGILGVLATAIDNACTALEAGAREAICYARRPHLPQVNKSKGASFPGFQRGQGMLDDDWRWKIYTYMLAAGSPPPHESVLRAQKLPGFAFRFAEPWLDMSVDQDGVTVKTAKATERFDAVLIGTGFDIDLARRPEIASFAANATLWGDRRSPEDAQANAEAARYPYLGPGFELVEKVPGGTPHMGDIHLFNWGSILSHGALAGDIPGLFVGSTRLVQAISHALFRADVERHVQNMFAQEDPELAPTDYFVPRDKRSGTL</sequence>
<gene>
    <name evidence="2" type="ORF">KQ910_08975</name>
</gene>
<proteinExistence type="predicted"/>
<comment type="caution">
    <text evidence="2">The sequence shown here is derived from an EMBL/GenBank/DDBJ whole genome shotgun (WGS) entry which is preliminary data.</text>
</comment>
<dbReference type="Pfam" id="PF13454">
    <property type="entry name" value="NAD_binding_9"/>
    <property type="match status" value="1"/>
</dbReference>
<evidence type="ECO:0000313" key="2">
    <source>
        <dbReference type="EMBL" id="MBU8873895.1"/>
    </source>
</evidence>
<protein>
    <submittedName>
        <fullName evidence="2">NAD(P)/FAD-dependent oxidoreductase</fullName>
    </submittedName>
</protein>
<organism evidence="2 3">
    <name type="scientific">Reyranella humidisoli</name>
    <dbReference type="NCBI Taxonomy" id="2849149"/>
    <lineage>
        <taxon>Bacteria</taxon>
        <taxon>Pseudomonadati</taxon>
        <taxon>Pseudomonadota</taxon>
        <taxon>Alphaproteobacteria</taxon>
        <taxon>Hyphomicrobiales</taxon>
        <taxon>Reyranellaceae</taxon>
        <taxon>Reyranella</taxon>
    </lineage>
</organism>
<evidence type="ECO:0000259" key="1">
    <source>
        <dbReference type="Pfam" id="PF13454"/>
    </source>
</evidence>
<dbReference type="RefSeq" id="WP_216958480.1">
    <property type="nucleotide sequence ID" value="NZ_JAHOPB010000001.1"/>
</dbReference>
<reference evidence="2 3" key="1">
    <citation type="submission" date="2021-06" db="EMBL/GenBank/DDBJ databases">
        <authorList>
            <person name="Lee D.H."/>
        </authorList>
    </citation>
    <scope>NUCLEOTIDE SEQUENCE [LARGE SCALE GENOMIC DNA]</scope>
    <source>
        <strain evidence="2 3">MMS21-HV4-11</strain>
    </source>
</reference>
<feature type="domain" description="FAD-dependent urate hydroxylase HpyO/Asp monooxygenase CreE-like FAD/NAD(P)-binding" evidence="1">
    <location>
        <begin position="50"/>
        <end position="188"/>
    </location>
</feature>
<dbReference type="EMBL" id="JAHOPB010000001">
    <property type="protein sequence ID" value="MBU8873895.1"/>
    <property type="molecule type" value="Genomic_DNA"/>
</dbReference>
<dbReference type="InterPro" id="IPR038732">
    <property type="entry name" value="HpyO/CreE_NAD-binding"/>
</dbReference>
<name>A0ABS6IHF9_9HYPH</name>
<dbReference type="Proteomes" id="UP000727907">
    <property type="component" value="Unassembled WGS sequence"/>
</dbReference>
<evidence type="ECO:0000313" key="3">
    <source>
        <dbReference type="Proteomes" id="UP000727907"/>
    </source>
</evidence>